<comment type="function">
    <text evidence="7 8">Transfers a succinyl group from succinyl-CoA to L-homoserine, forming succinyl-L-homoserine.</text>
</comment>
<dbReference type="HAMAP" id="MF_00295">
    <property type="entry name" value="MetA_acyltransf"/>
    <property type="match status" value="1"/>
</dbReference>
<dbReference type="PANTHER" id="PTHR20919:SF0">
    <property type="entry name" value="HOMOSERINE O-SUCCINYLTRANSFERASE"/>
    <property type="match status" value="1"/>
</dbReference>
<dbReference type="InterPro" id="IPR005697">
    <property type="entry name" value="HST_MetA"/>
</dbReference>
<feature type="active site" description="Proton acceptor" evidence="8">
    <location>
        <position position="235"/>
    </location>
</feature>
<comment type="subcellular location">
    <subcellularLocation>
        <location evidence="1 8">Cytoplasm</location>
    </subcellularLocation>
</comment>
<dbReference type="SUPFAM" id="SSF52317">
    <property type="entry name" value="Class I glutamine amidotransferase-like"/>
    <property type="match status" value="1"/>
</dbReference>
<organism evidence="11 12">
    <name type="scientific">Thalassotalea piscium</name>
    <dbReference type="NCBI Taxonomy" id="1230533"/>
    <lineage>
        <taxon>Bacteria</taxon>
        <taxon>Pseudomonadati</taxon>
        <taxon>Pseudomonadota</taxon>
        <taxon>Gammaproteobacteria</taxon>
        <taxon>Alteromonadales</taxon>
        <taxon>Colwelliaceae</taxon>
        <taxon>Thalassotalea</taxon>
    </lineage>
</organism>
<accession>A0A7X0NJE5</accession>
<dbReference type="NCBIfam" id="TIGR01001">
    <property type="entry name" value="metA"/>
    <property type="match status" value="1"/>
</dbReference>
<dbReference type="InterPro" id="IPR033752">
    <property type="entry name" value="MetA_family"/>
</dbReference>
<feature type="active site" evidence="8">
    <location>
        <position position="237"/>
    </location>
</feature>
<evidence type="ECO:0000256" key="5">
    <source>
        <dbReference type="ARBA" id="ARBA00023315"/>
    </source>
</evidence>
<dbReference type="AlphaFoldDB" id="A0A7X0NJE5"/>
<feature type="region of interest" description="Disordered" evidence="10">
    <location>
        <begin position="253"/>
        <end position="276"/>
    </location>
</feature>
<evidence type="ECO:0000256" key="4">
    <source>
        <dbReference type="ARBA" id="ARBA00022679"/>
    </source>
</evidence>
<dbReference type="FunFam" id="3.40.50.880:FF:000004">
    <property type="entry name" value="Homoserine O-succinyltransferase"/>
    <property type="match status" value="1"/>
</dbReference>
<keyword evidence="2 8" id="KW-0963">Cytoplasm</keyword>
<comment type="caution">
    <text evidence="11">The sequence shown here is derived from an EMBL/GenBank/DDBJ whole genome shotgun (WGS) entry which is preliminary data.</text>
</comment>
<evidence type="ECO:0000313" key="11">
    <source>
        <dbReference type="EMBL" id="MBB6544554.1"/>
    </source>
</evidence>
<proteinExistence type="inferred from homology"/>
<comment type="caution">
    <text evidence="8">Lacks conserved residue(s) required for the propagation of feature annotation.</text>
</comment>
<name>A0A7X0NJE5_9GAMM</name>
<feature type="binding site" evidence="8">
    <location>
        <position position="249"/>
    </location>
    <ligand>
        <name>substrate</name>
    </ligand>
</feature>
<dbReference type="GO" id="GO:0004414">
    <property type="term" value="F:homoserine O-acetyltransferase activity"/>
    <property type="evidence" value="ECO:0007669"/>
    <property type="project" value="UniProtKB-UniRule"/>
</dbReference>
<dbReference type="Gene3D" id="3.40.50.880">
    <property type="match status" value="1"/>
</dbReference>
<dbReference type="PANTHER" id="PTHR20919">
    <property type="entry name" value="HOMOSERINE O-SUCCINYLTRANSFERASE"/>
    <property type="match status" value="1"/>
</dbReference>
<dbReference type="GO" id="GO:0005737">
    <property type="term" value="C:cytoplasm"/>
    <property type="evidence" value="ECO:0007669"/>
    <property type="project" value="UniProtKB-SubCell"/>
</dbReference>
<feature type="site" description="Important for substrate specificity" evidence="8">
    <location>
        <position position="192"/>
    </location>
</feature>
<feature type="binding site" evidence="8">
    <location>
        <position position="163"/>
    </location>
    <ligand>
        <name>substrate</name>
    </ligand>
</feature>
<keyword evidence="5 8" id="KW-0012">Acyltransferase</keyword>
<protein>
    <recommendedName>
        <fullName evidence="8">Homoserine O-succinyltransferase</fullName>
        <shortName evidence="8">HST</shortName>
        <ecNumber evidence="8">2.3.1.46</ecNumber>
    </recommendedName>
    <alternativeName>
        <fullName evidence="8">Homoserine transsuccinylase</fullName>
        <shortName evidence="8">HTS</shortName>
    </alternativeName>
</protein>
<comment type="pathway">
    <text evidence="8">Amino-acid biosynthesis; L-methionine biosynthesis via de novo pathway; O-succinyl-L-homoserine from L-homoserine: step 1/1.</text>
</comment>
<evidence type="ECO:0000256" key="3">
    <source>
        <dbReference type="ARBA" id="ARBA00022605"/>
    </source>
</evidence>
<evidence type="ECO:0000313" key="12">
    <source>
        <dbReference type="Proteomes" id="UP000537141"/>
    </source>
</evidence>
<dbReference type="InterPro" id="IPR029062">
    <property type="entry name" value="Class_I_gatase-like"/>
</dbReference>
<keyword evidence="4 8" id="KW-0808">Transferase</keyword>
<dbReference type="UniPathway" id="UPA00051">
    <property type="reaction ID" value="UER00075"/>
</dbReference>
<keyword evidence="12" id="KW-1185">Reference proteome</keyword>
<comment type="catalytic activity">
    <reaction evidence="6 8">
        <text>L-homoserine + succinyl-CoA = O-succinyl-L-homoserine + CoA</text>
        <dbReference type="Rhea" id="RHEA:22008"/>
        <dbReference type="ChEBI" id="CHEBI:57287"/>
        <dbReference type="ChEBI" id="CHEBI:57292"/>
        <dbReference type="ChEBI" id="CHEBI:57476"/>
        <dbReference type="ChEBI" id="CHEBI:57661"/>
        <dbReference type="EC" id="2.3.1.46"/>
    </reaction>
</comment>
<dbReference type="Proteomes" id="UP000537141">
    <property type="component" value="Unassembled WGS sequence"/>
</dbReference>
<dbReference type="RefSeq" id="WP_184425777.1">
    <property type="nucleotide sequence ID" value="NZ_AP027362.1"/>
</dbReference>
<feature type="site" description="Important for acyl-CoA specificity" evidence="8">
    <location>
        <position position="111"/>
    </location>
</feature>
<keyword evidence="3 8" id="KW-0028">Amino-acid biosynthesis</keyword>
<dbReference type="PIRSF" id="PIRSF000450">
    <property type="entry name" value="H_ser_succinyltr"/>
    <property type="match status" value="1"/>
</dbReference>
<keyword evidence="8" id="KW-0486">Methionine biosynthesis</keyword>
<evidence type="ECO:0000256" key="9">
    <source>
        <dbReference type="PIRSR" id="PIRSR000450-1"/>
    </source>
</evidence>
<sequence length="320" mass="37064">MPIKIPDQLPALQVLDNENIFVMSEHRAASQEIRPMEVAILNLMPNKIETEVQILRMLANTPLQINVEFVRIHANESKHTPQEHLDNFYRLFDDIKTKQYDGLIITGAPLALLDYQDVTFWDKICEVFDWAESNVTSTMFSCWAAHAALYHHYGLNRHLRKQKLSGIYEHQALDPKEELTRGFDEHFIVPHSRYGYITKEDYQSVEELTVLAESPQAGVYLTVSKNKQQVYLTGHPEYDASTLKEEYERDVNSSLSPTLPENYFANNDPSNNPKSSWRSHGSLLFTNWLNYYVYQITPYQLDANNIQAIHPSSKKLSKEQ</sequence>
<dbReference type="GO" id="GO:0008899">
    <property type="term" value="F:homoserine O-succinyltransferase activity"/>
    <property type="evidence" value="ECO:0007669"/>
    <property type="project" value="UniProtKB-EC"/>
</dbReference>
<dbReference type="GO" id="GO:0019281">
    <property type="term" value="P:L-methionine biosynthetic process from homoserine via O-succinyl-L-homoserine and cystathionine"/>
    <property type="evidence" value="ECO:0007669"/>
    <property type="project" value="InterPro"/>
</dbReference>
<feature type="binding site" evidence="8">
    <location>
        <position position="192"/>
    </location>
    <ligand>
        <name>substrate</name>
    </ligand>
</feature>
<comment type="similarity">
    <text evidence="8">Belongs to the MetA family.</text>
</comment>
<evidence type="ECO:0000256" key="6">
    <source>
        <dbReference type="ARBA" id="ARBA00051253"/>
    </source>
</evidence>
<feature type="active site" description="Acyl-thioester intermediate" evidence="8 9">
    <location>
        <position position="142"/>
    </location>
</feature>
<evidence type="ECO:0000256" key="7">
    <source>
        <dbReference type="ARBA" id="ARBA00053298"/>
    </source>
</evidence>
<gene>
    <name evidence="8" type="primary">metAS</name>
    <name evidence="11" type="ORF">HNQ55_003087</name>
</gene>
<dbReference type="EC" id="2.3.1.46" evidence="8"/>
<dbReference type="Pfam" id="PF04204">
    <property type="entry name" value="HTS"/>
    <property type="match status" value="1"/>
</dbReference>
<evidence type="ECO:0000256" key="2">
    <source>
        <dbReference type="ARBA" id="ARBA00022490"/>
    </source>
</evidence>
<dbReference type="CDD" id="cd03131">
    <property type="entry name" value="GATase1_HTS"/>
    <property type="match status" value="1"/>
</dbReference>
<evidence type="ECO:0000256" key="10">
    <source>
        <dbReference type="SAM" id="MobiDB-lite"/>
    </source>
</evidence>
<evidence type="ECO:0000256" key="1">
    <source>
        <dbReference type="ARBA" id="ARBA00004496"/>
    </source>
</evidence>
<reference evidence="11 12" key="1">
    <citation type="submission" date="2020-08" db="EMBL/GenBank/DDBJ databases">
        <title>Genomic Encyclopedia of Type Strains, Phase IV (KMG-IV): sequencing the most valuable type-strain genomes for metagenomic binning, comparative biology and taxonomic classification.</title>
        <authorList>
            <person name="Goeker M."/>
        </authorList>
    </citation>
    <scope>NUCLEOTIDE SEQUENCE [LARGE SCALE GENOMIC DNA]</scope>
    <source>
        <strain evidence="11 12">DSM 26287</strain>
    </source>
</reference>
<evidence type="ECO:0000256" key="8">
    <source>
        <dbReference type="HAMAP-Rule" id="MF_00295"/>
    </source>
</evidence>
<dbReference type="EMBL" id="JACHHU010000032">
    <property type="protein sequence ID" value="MBB6544554.1"/>
    <property type="molecule type" value="Genomic_DNA"/>
</dbReference>